<accession>Q4TH86</accession>
<dbReference type="EC" id="7.2.2.10" evidence="3"/>
<evidence type="ECO:0000256" key="11">
    <source>
        <dbReference type="SAM" id="Phobius"/>
    </source>
</evidence>
<keyword evidence="6" id="KW-0067">ATP-binding</keyword>
<dbReference type="PROSITE" id="PS00154">
    <property type="entry name" value="ATPASE_E1_E2"/>
    <property type="match status" value="1"/>
</dbReference>
<feature type="transmembrane region" description="Helical" evidence="11">
    <location>
        <begin position="146"/>
        <end position="169"/>
    </location>
</feature>
<dbReference type="SUPFAM" id="SSF81660">
    <property type="entry name" value="Metal cation-transporting ATPase, ATP-binding domain N"/>
    <property type="match status" value="1"/>
</dbReference>
<evidence type="ECO:0000256" key="9">
    <source>
        <dbReference type="ARBA" id="ARBA00022989"/>
    </source>
</evidence>
<dbReference type="InterPro" id="IPR018303">
    <property type="entry name" value="ATPase_P-typ_P_site"/>
</dbReference>
<dbReference type="GO" id="GO:0005524">
    <property type="term" value="F:ATP binding"/>
    <property type="evidence" value="ECO:0007669"/>
    <property type="project" value="UniProtKB-KW"/>
</dbReference>
<dbReference type="EMBL" id="CAAE01003129">
    <property type="protein sequence ID" value="CAF87746.1"/>
    <property type="molecule type" value="Genomic_DNA"/>
</dbReference>
<keyword evidence="9 11" id="KW-1133">Transmembrane helix</keyword>
<evidence type="ECO:0000313" key="13">
    <source>
        <dbReference type="EMBL" id="CAF87746.1"/>
    </source>
</evidence>
<dbReference type="GO" id="GO:0016020">
    <property type="term" value="C:membrane"/>
    <property type="evidence" value="ECO:0007669"/>
    <property type="project" value="UniProtKB-SubCell"/>
</dbReference>
<keyword evidence="4 11" id="KW-0812">Transmembrane</keyword>
<dbReference type="Pfam" id="PF00122">
    <property type="entry name" value="E1-E2_ATPase"/>
    <property type="match status" value="1"/>
</dbReference>
<dbReference type="GO" id="GO:0005388">
    <property type="term" value="F:P-type calcium transporter activity"/>
    <property type="evidence" value="ECO:0007669"/>
    <property type="project" value="UniProtKB-EC"/>
</dbReference>
<dbReference type="InterPro" id="IPR023299">
    <property type="entry name" value="ATPase_P-typ_cyto_dom_N"/>
</dbReference>
<keyword evidence="7" id="KW-0460">Magnesium</keyword>
<comment type="subcellular location">
    <subcellularLocation>
        <location evidence="1">Membrane</location>
        <topology evidence="1">Multi-pass membrane protein</topology>
    </subcellularLocation>
</comment>
<protein>
    <recommendedName>
        <fullName evidence="3">P-type Ca(2+) transporter</fullName>
        <ecNumber evidence="3">7.2.2.10</ecNumber>
    </recommendedName>
</protein>
<evidence type="ECO:0000259" key="12">
    <source>
        <dbReference type="Pfam" id="PF00122"/>
    </source>
</evidence>
<dbReference type="InterPro" id="IPR023214">
    <property type="entry name" value="HAD_sf"/>
</dbReference>
<dbReference type="InterPro" id="IPR008250">
    <property type="entry name" value="ATPase_P-typ_transduc_dom_A_sf"/>
</dbReference>
<evidence type="ECO:0000256" key="8">
    <source>
        <dbReference type="ARBA" id="ARBA00022967"/>
    </source>
</evidence>
<evidence type="ECO:0000256" key="6">
    <source>
        <dbReference type="ARBA" id="ARBA00022840"/>
    </source>
</evidence>
<dbReference type="SUPFAM" id="SSF81665">
    <property type="entry name" value="Calcium ATPase, transmembrane domain M"/>
    <property type="match status" value="1"/>
</dbReference>
<dbReference type="FunFam" id="3.40.50.1000:FF:000001">
    <property type="entry name" value="Phospholipid-transporting ATPase IC"/>
    <property type="match status" value="1"/>
</dbReference>
<evidence type="ECO:0000256" key="2">
    <source>
        <dbReference type="ARBA" id="ARBA00005675"/>
    </source>
</evidence>
<dbReference type="Gene3D" id="2.70.150.10">
    <property type="entry name" value="Calcium-transporting ATPase, cytoplasmic transduction domain A"/>
    <property type="match status" value="1"/>
</dbReference>
<evidence type="ECO:0000256" key="10">
    <source>
        <dbReference type="ARBA" id="ARBA00023136"/>
    </source>
</evidence>
<dbReference type="InterPro" id="IPR059000">
    <property type="entry name" value="ATPase_P-type_domA"/>
</dbReference>
<name>Q4TH86_TETNG</name>
<keyword evidence="10 11" id="KW-0472">Membrane</keyword>
<feature type="transmembrane region" description="Helical" evidence="11">
    <location>
        <begin position="108"/>
        <end position="126"/>
    </location>
</feature>
<organism evidence="13">
    <name type="scientific">Tetraodon nigroviridis</name>
    <name type="common">Spotted green pufferfish</name>
    <name type="synonym">Chelonodon nigroviridis</name>
    <dbReference type="NCBI Taxonomy" id="99883"/>
    <lineage>
        <taxon>Eukaryota</taxon>
        <taxon>Metazoa</taxon>
        <taxon>Chordata</taxon>
        <taxon>Craniata</taxon>
        <taxon>Vertebrata</taxon>
        <taxon>Euteleostomi</taxon>
        <taxon>Actinopterygii</taxon>
        <taxon>Neopterygii</taxon>
        <taxon>Teleostei</taxon>
        <taxon>Neoteleostei</taxon>
        <taxon>Acanthomorphata</taxon>
        <taxon>Eupercaria</taxon>
        <taxon>Tetraodontiformes</taxon>
        <taxon>Tetradontoidea</taxon>
        <taxon>Tetraodontidae</taxon>
        <taxon>Tetraodon</taxon>
    </lineage>
</organism>
<dbReference type="Gene3D" id="3.40.50.1000">
    <property type="entry name" value="HAD superfamily/HAD-like"/>
    <property type="match status" value="1"/>
</dbReference>
<dbReference type="SUPFAM" id="SSF81653">
    <property type="entry name" value="Calcium ATPase, transduction domain A"/>
    <property type="match status" value="1"/>
</dbReference>
<dbReference type="NCBIfam" id="TIGR01494">
    <property type="entry name" value="ATPase_P-type"/>
    <property type="match status" value="1"/>
</dbReference>
<dbReference type="PRINTS" id="PR00119">
    <property type="entry name" value="CATATPASE"/>
</dbReference>
<dbReference type="AlphaFoldDB" id="Q4TH86"/>
<evidence type="ECO:0000256" key="3">
    <source>
        <dbReference type="ARBA" id="ARBA00012790"/>
    </source>
</evidence>
<reference evidence="13" key="2">
    <citation type="submission" date="2004-02" db="EMBL/GenBank/DDBJ databases">
        <authorList>
            <consortium name="Genoscope"/>
            <consortium name="Whitehead Institute Centre for Genome Research"/>
        </authorList>
    </citation>
    <scope>NUCLEOTIDE SEQUENCE</scope>
</reference>
<evidence type="ECO:0000256" key="1">
    <source>
        <dbReference type="ARBA" id="ARBA00004141"/>
    </source>
</evidence>
<feature type="non-terminal residue" evidence="13">
    <location>
        <position position="315"/>
    </location>
</feature>
<reference evidence="13" key="1">
    <citation type="journal article" date="2004" name="Nature">
        <title>Genome duplication in the teleost fish Tetraodon nigroviridis reveals the early vertebrate proto-karyotype.</title>
        <authorList>
            <person name="Jaillon O."/>
            <person name="Aury J.-M."/>
            <person name="Brunet F."/>
            <person name="Petit J.-L."/>
            <person name="Stange-Thomann N."/>
            <person name="Mauceli E."/>
            <person name="Bouneau L."/>
            <person name="Fischer C."/>
            <person name="Ozouf-Costaz C."/>
            <person name="Bernot A."/>
            <person name="Nicaud S."/>
            <person name="Jaffe D."/>
            <person name="Fisher S."/>
            <person name="Lutfalla G."/>
            <person name="Dossat C."/>
            <person name="Segurens B."/>
            <person name="Dasilva C."/>
            <person name="Salanoubat M."/>
            <person name="Levy M."/>
            <person name="Boudet N."/>
            <person name="Castellano S."/>
            <person name="Anthouard V."/>
            <person name="Jubin C."/>
            <person name="Castelli V."/>
            <person name="Katinka M."/>
            <person name="Vacherie B."/>
            <person name="Biemont C."/>
            <person name="Skalli Z."/>
            <person name="Cattolico L."/>
            <person name="Poulain J."/>
            <person name="De Berardinis V."/>
            <person name="Cruaud C."/>
            <person name="Duprat S."/>
            <person name="Brottier P."/>
            <person name="Coutanceau J.-P."/>
            <person name="Gouzy J."/>
            <person name="Parra G."/>
            <person name="Lardier G."/>
            <person name="Chapple C."/>
            <person name="McKernan K.J."/>
            <person name="McEwan P."/>
            <person name="Bosak S."/>
            <person name="Kellis M."/>
            <person name="Volff J.-N."/>
            <person name="Guigo R."/>
            <person name="Zody M.C."/>
            <person name="Mesirov J."/>
            <person name="Lindblad-Toh K."/>
            <person name="Birren B."/>
            <person name="Nusbaum C."/>
            <person name="Kahn D."/>
            <person name="Robinson-Rechavi M."/>
            <person name="Laudet V."/>
            <person name="Schachter V."/>
            <person name="Quetier F."/>
            <person name="Saurin W."/>
            <person name="Scarpelli C."/>
            <person name="Wincker P."/>
            <person name="Lander E.S."/>
            <person name="Weissenbach J."/>
            <person name="Roest Crollius H."/>
        </authorList>
    </citation>
    <scope>NUCLEOTIDE SEQUENCE [LARGE SCALE GENOMIC DNA]</scope>
</reference>
<dbReference type="KEGG" id="tng:GSTEN00000700G001"/>
<comment type="caution">
    <text evidence="13">The sequence shown here is derived from an EMBL/GenBank/DDBJ whole genome shotgun (WGS) entry which is preliminary data.</text>
</comment>
<dbReference type="Gene3D" id="1.20.1110.10">
    <property type="entry name" value="Calcium-transporting ATPase, transmembrane domain"/>
    <property type="match status" value="1"/>
</dbReference>
<dbReference type="GO" id="GO:0016887">
    <property type="term" value="F:ATP hydrolysis activity"/>
    <property type="evidence" value="ECO:0007669"/>
    <property type="project" value="InterPro"/>
</dbReference>
<dbReference type="InterPro" id="IPR001757">
    <property type="entry name" value="P_typ_ATPase"/>
</dbReference>
<evidence type="ECO:0000256" key="7">
    <source>
        <dbReference type="ARBA" id="ARBA00022842"/>
    </source>
</evidence>
<dbReference type="Gene3D" id="3.40.1110.10">
    <property type="entry name" value="Calcium-transporting ATPase, cytoplasmic domain N"/>
    <property type="match status" value="1"/>
</dbReference>
<evidence type="ECO:0000256" key="5">
    <source>
        <dbReference type="ARBA" id="ARBA00022741"/>
    </source>
</evidence>
<evidence type="ECO:0000256" key="4">
    <source>
        <dbReference type="ARBA" id="ARBA00022692"/>
    </source>
</evidence>
<keyword evidence="5" id="KW-0547">Nucleotide-binding</keyword>
<gene>
    <name evidence="13" type="ORF">GSTENG00000700001</name>
</gene>
<feature type="domain" description="P-type ATPase A" evidence="12">
    <location>
        <begin position="2"/>
        <end position="87"/>
    </location>
</feature>
<comment type="similarity">
    <text evidence="2">Belongs to the cation transport ATPase (P-type) (TC 3.A.3) family. Type IIA subfamily.</text>
</comment>
<dbReference type="OrthoDB" id="3352408at2759"/>
<sequence length="315" mass="34202">VTVGDKVPADIRLASIRSTTLRVDQSILTGESVSVLKHTDPVPDPRAVNQDKKNMLFSGTNIAAGRAVGVVVATGVQTEIGKIRDEMASTDAERTPLQQKLDQFGEQLSKVISVICVAVWAINVGHFNDPVHGGSWLRGAVYYFKIAVALAVAAIPEGLPAVITTCLALGTRRMARKNAIVRSLPSVETLGCTSVICSDKTGTLTTNQMSVCRMFVVDSVLRDRCRLNEFTVTGSTYAPMGKCECFRLKMHFGFALFAMSRLLFCRYKDGVKVRCSQYEGLVELALICALCNDSSLDYNEVGPANTHSRVLHTLP</sequence>
<dbReference type="PANTHER" id="PTHR42861">
    <property type="entry name" value="CALCIUM-TRANSPORTING ATPASE"/>
    <property type="match status" value="1"/>
</dbReference>
<proteinExistence type="inferred from homology"/>
<dbReference type="InterPro" id="IPR023298">
    <property type="entry name" value="ATPase_P-typ_TM_dom_sf"/>
</dbReference>
<dbReference type="FunFam" id="1.20.1110.10:FF:000065">
    <property type="entry name" value="Sarcoplasmic/endoplasmic reticulum calcium ATPase 1"/>
    <property type="match status" value="1"/>
</dbReference>
<keyword evidence="8" id="KW-1278">Translocase</keyword>